<comment type="caution">
    <text evidence="4">The sequence shown here is derived from an EMBL/GenBank/DDBJ whole genome shotgun (WGS) entry which is preliminary data.</text>
</comment>
<dbReference type="NCBIfam" id="TIGR00756">
    <property type="entry name" value="PPR"/>
    <property type="match status" value="1"/>
</dbReference>
<organism evidence="4 5">
    <name type="scientific">Rosa chinensis</name>
    <name type="common">China rose</name>
    <dbReference type="NCBI Taxonomy" id="74649"/>
    <lineage>
        <taxon>Eukaryota</taxon>
        <taxon>Viridiplantae</taxon>
        <taxon>Streptophyta</taxon>
        <taxon>Embryophyta</taxon>
        <taxon>Tracheophyta</taxon>
        <taxon>Spermatophyta</taxon>
        <taxon>Magnoliopsida</taxon>
        <taxon>eudicotyledons</taxon>
        <taxon>Gunneridae</taxon>
        <taxon>Pentapetalae</taxon>
        <taxon>rosids</taxon>
        <taxon>fabids</taxon>
        <taxon>Rosales</taxon>
        <taxon>Rosaceae</taxon>
        <taxon>Rosoideae</taxon>
        <taxon>Rosoideae incertae sedis</taxon>
        <taxon>Rosa</taxon>
    </lineage>
</organism>
<name>A0A2P6P952_ROSCH</name>
<dbReference type="PANTHER" id="PTHR46598">
    <property type="entry name" value="BNAC05G43320D PROTEIN"/>
    <property type="match status" value="1"/>
</dbReference>
<evidence type="ECO:0000256" key="1">
    <source>
        <dbReference type="ARBA" id="ARBA00007626"/>
    </source>
</evidence>
<dbReference type="Pfam" id="PF01535">
    <property type="entry name" value="PPR"/>
    <property type="match status" value="1"/>
</dbReference>
<dbReference type="Gramene" id="PRQ18445">
    <property type="protein sequence ID" value="PRQ18445"/>
    <property type="gene ID" value="RchiOBHm_Chr7g0206121"/>
</dbReference>
<keyword evidence="2" id="KW-0677">Repeat</keyword>
<evidence type="ECO:0000256" key="3">
    <source>
        <dbReference type="PROSITE-ProRule" id="PRU00708"/>
    </source>
</evidence>
<dbReference type="STRING" id="74649.A0A2P6P952"/>
<evidence type="ECO:0000313" key="4">
    <source>
        <dbReference type="EMBL" id="PRQ18445.1"/>
    </source>
</evidence>
<reference evidence="4 5" key="1">
    <citation type="journal article" date="2018" name="Nat. Genet.">
        <title>The Rosa genome provides new insights in the design of modern roses.</title>
        <authorList>
            <person name="Bendahmane M."/>
        </authorList>
    </citation>
    <scope>NUCLEOTIDE SEQUENCE [LARGE SCALE GENOMIC DNA]</scope>
    <source>
        <strain evidence="5">cv. Old Blush</strain>
    </source>
</reference>
<dbReference type="PROSITE" id="PS51375">
    <property type="entry name" value="PPR"/>
    <property type="match status" value="1"/>
</dbReference>
<feature type="repeat" description="PPR" evidence="3">
    <location>
        <begin position="9"/>
        <end position="43"/>
    </location>
</feature>
<dbReference type="PANTHER" id="PTHR46598:SF3">
    <property type="entry name" value="OS07G0495300 PROTEIN"/>
    <property type="match status" value="1"/>
</dbReference>
<dbReference type="InterPro" id="IPR011990">
    <property type="entry name" value="TPR-like_helical_dom_sf"/>
</dbReference>
<accession>A0A2P6P952</accession>
<proteinExistence type="inferred from homology"/>
<evidence type="ECO:0000256" key="2">
    <source>
        <dbReference type="ARBA" id="ARBA00022737"/>
    </source>
</evidence>
<dbReference type="Gene3D" id="1.25.40.10">
    <property type="entry name" value="Tetratricopeptide repeat domain"/>
    <property type="match status" value="1"/>
</dbReference>
<gene>
    <name evidence="4" type="ORF">RchiOBHm_Chr7g0206121</name>
</gene>
<dbReference type="Proteomes" id="UP000238479">
    <property type="component" value="Chromosome 7"/>
</dbReference>
<evidence type="ECO:0000313" key="5">
    <source>
        <dbReference type="Proteomes" id="UP000238479"/>
    </source>
</evidence>
<protein>
    <submittedName>
        <fullName evidence="4">Putative pentatricopeptide</fullName>
    </submittedName>
</protein>
<comment type="similarity">
    <text evidence="1">Belongs to the PPR family. P subfamily.</text>
</comment>
<dbReference type="EMBL" id="PDCK01000045">
    <property type="protein sequence ID" value="PRQ18445.1"/>
    <property type="molecule type" value="Genomic_DNA"/>
</dbReference>
<dbReference type="AlphaFoldDB" id="A0A2P6P952"/>
<sequence>METAEAPMGYSTCKSLLTAYYKRKMFPEAKALLKQMRKAGLLVNLSDEMVASTCLSVVDSTALCTSASISTNKSDLANALVREMRFEKGEIPSRVYQFNSSINFFCKAKMIDDALKT</sequence>
<keyword evidence="5" id="KW-1185">Reference proteome</keyword>
<dbReference type="InterPro" id="IPR002885">
    <property type="entry name" value="PPR_rpt"/>
</dbReference>